<proteinExistence type="predicted"/>
<dbReference type="EMBL" id="JAJFAZ020000005">
    <property type="protein sequence ID" value="KAI5328591.1"/>
    <property type="molecule type" value="Genomic_DNA"/>
</dbReference>
<evidence type="ECO:0000313" key="2">
    <source>
        <dbReference type="Proteomes" id="UP001054821"/>
    </source>
</evidence>
<name>A0AAD4VR82_PRUDU</name>
<protein>
    <submittedName>
        <fullName evidence="1">Uncharacterized protein</fullName>
    </submittedName>
</protein>
<dbReference type="AlphaFoldDB" id="A0AAD4VR82"/>
<gene>
    <name evidence="1" type="ORF">L3X38_027988</name>
</gene>
<comment type="caution">
    <text evidence="1">The sequence shown here is derived from an EMBL/GenBank/DDBJ whole genome shotgun (WGS) entry which is preliminary data.</text>
</comment>
<organism evidence="1 2">
    <name type="scientific">Prunus dulcis</name>
    <name type="common">Almond</name>
    <name type="synonym">Amygdalus dulcis</name>
    <dbReference type="NCBI Taxonomy" id="3755"/>
    <lineage>
        <taxon>Eukaryota</taxon>
        <taxon>Viridiplantae</taxon>
        <taxon>Streptophyta</taxon>
        <taxon>Embryophyta</taxon>
        <taxon>Tracheophyta</taxon>
        <taxon>Spermatophyta</taxon>
        <taxon>Magnoliopsida</taxon>
        <taxon>eudicotyledons</taxon>
        <taxon>Gunneridae</taxon>
        <taxon>Pentapetalae</taxon>
        <taxon>rosids</taxon>
        <taxon>fabids</taxon>
        <taxon>Rosales</taxon>
        <taxon>Rosaceae</taxon>
        <taxon>Amygdaloideae</taxon>
        <taxon>Amygdaleae</taxon>
        <taxon>Prunus</taxon>
    </lineage>
</organism>
<evidence type="ECO:0000313" key="1">
    <source>
        <dbReference type="EMBL" id="KAI5328591.1"/>
    </source>
</evidence>
<accession>A0AAD4VR82</accession>
<sequence>MHVGSKTSCGYGEATEEELMDAMAMVSSKVSSSNHKMEARWSNIGFMANRGSEAEEDNHFGLLCDDNDDDQCSSQNNNNNSMDLQLASGPKKKFGWHVCRINETKATHLVSLIDSRPLSLLVLES</sequence>
<dbReference type="Proteomes" id="UP001054821">
    <property type="component" value="Chromosome 5"/>
</dbReference>
<keyword evidence="2" id="KW-1185">Reference proteome</keyword>
<reference evidence="1 2" key="1">
    <citation type="journal article" date="2022" name="G3 (Bethesda)">
        <title>Whole-genome sequence and methylome profiling of the almond [Prunus dulcis (Mill.) D.A. Webb] cultivar 'Nonpareil'.</title>
        <authorList>
            <person name="D'Amico-Willman K.M."/>
            <person name="Ouma W.Z."/>
            <person name="Meulia T."/>
            <person name="Sideli G.M."/>
            <person name="Gradziel T.M."/>
            <person name="Fresnedo-Ramirez J."/>
        </authorList>
    </citation>
    <scope>NUCLEOTIDE SEQUENCE [LARGE SCALE GENOMIC DNA]</scope>
    <source>
        <strain evidence="1">Clone GOH B32 T37-40</strain>
    </source>
</reference>